<gene>
    <name evidence="1" type="ORF">LSAT_V11C400222510</name>
</gene>
<organism evidence="1 2">
    <name type="scientific">Lactuca sativa</name>
    <name type="common">Garden lettuce</name>
    <dbReference type="NCBI Taxonomy" id="4236"/>
    <lineage>
        <taxon>Eukaryota</taxon>
        <taxon>Viridiplantae</taxon>
        <taxon>Streptophyta</taxon>
        <taxon>Embryophyta</taxon>
        <taxon>Tracheophyta</taxon>
        <taxon>Spermatophyta</taxon>
        <taxon>Magnoliopsida</taxon>
        <taxon>eudicotyledons</taxon>
        <taxon>Gunneridae</taxon>
        <taxon>Pentapetalae</taxon>
        <taxon>asterids</taxon>
        <taxon>campanulids</taxon>
        <taxon>Asterales</taxon>
        <taxon>Asteraceae</taxon>
        <taxon>Cichorioideae</taxon>
        <taxon>Cichorieae</taxon>
        <taxon>Lactucinae</taxon>
        <taxon>Lactuca</taxon>
    </lineage>
</organism>
<evidence type="ECO:0000313" key="1">
    <source>
        <dbReference type="EMBL" id="KAJ0212485.1"/>
    </source>
</evidence>
<proteinExistence type="predicted"/>
<dbReference type="Gene3D" id="1.10.510.10">
    <property type="entry name" value="Transferase(Phosphotransferase) domain 1"/>
    <property type="match status" value="1"/>
</dbReference>
<dbReference type="SUPFAM" id="SSF56112">
    <property type="entry name" value="Protein kinase-like (PK-like)"/>
    <property type="match status" value="1"/>
</dbReference>
<evidence type="ECO:0008006" key="3">
    <source>
        <dbReference type="Google" id="ProtNLM"/>
    </source>
</evidence>
<dbReference type="EMBL" id="NBSK02000004">
    <property type="protein sequence ID" value="KAJ0212485.1"/>
    <property type="molecule type" value="Genomic_DNA"/>
</dbReference>
<protein>
    <recommendedName>
        <fullName evidence="3">Protein kinase domain-containing protein</fullName>
    </recommendedName>
</protein>
<comment type="caution">
    <text evidence="1">The sequence shown here is derived from an EMBL/GenBank/DDBJ whole genome shotgun (WGS) entry which is preliminary data.</text>
</comment>
<accession>A0A9R1XFA6</accession>
<dbReference type="AlphaFoldDB" id="A0A9R1XFA6"/>
<keyword evidence="2" id="KW-1185">Reference proteome</keyword>
<reference evidence="1 2" key="1">
    <citation type="journal article" date="2017" name="Nat. Commun.">
        <title>Genome assembly with in vitro proximity ligation data and whole-genome triplication in lettuce.</title>
        <authorList>
            <person name="Reyes-Chin-Wo S."/>
            <person name="Wang Z."/>
            <person name="Yang X."/>
            <person name="Kozik A."/>
            <person name="Arikit S."/>
            <person name="Song C."/>
            <person name="Xia L."/>
            <person name="Froenicke L."/>
            <person name="Lavelle D.O."/>
            <person name="Truco M.J."/>
            <person name="Xia R."/>
            <person name="Zhu S."/>
            <person name="Xu C."/>
            <person name="Xu H."/>
            <person name="Xu X."/>
            <person name="Cox K."/>
            <person name="Korf I."/>
            <person name="Meyers B.C."/>
            <person name="Michelmore R.W."/>
        </authorList>
    </citation>
    <scope>NUCLEOTIDE SEQUENCE [LARGE SCALE GENOMIC DNA]</scope>
    <source>
        <strain evidence="2">cv. Salinas</strain>
        <tissue evidence="1">Seedlings</tissue>
    </source>
</reference>
<name>A0A9R1XFA6_LACSA</name>
<sequence>MKFCLFCIKPISREVKSTNILINENIVTKVADLGLLKSGSKDKAVDHVSRTVKGTLGVVYLKPYFSYPIQRLFYRHLHPLFSSSSSAMTGTPAIDDSSSSVSKTPFHPAFNFNNIRNTIPVILE</sequence>
<dbReference type="Proteomes" id="UP000235145">
    <property type="component" value="Unassembled WGS sequence"/>
</dbReference>
<evidence type="ECO:0000313" key="2">
    <source>
        <dbReference type="Proteomes" id="UP000235145"/>
    </source>
</evidence>
<dbReference type="InterPro" id="IPR011009">
    <property type="entry name" value="Kinase-like_dom_sf"/>
</dbReference>